<gene>
    <name evidence="1" type="ORF">MDNCFBIC_00018</name>
</gene>
<evidence type="ECO:0000313" key="1">
    <source>
        <dbReference type="EMBL" id="QNO52148.1"/>
    </source>
</evidence>
<dbReference type="EMBL" id="MT631502">
    <property type="protein sequence ID" value="QNO52148.1"/>
    <property type="molecule type" value="Genomic_DNA"/>
</dbReference>
<proteinExistence type="predicted"/>
<sequence length="79" mass="9271">MNWLKVKNRQIIVRLSSGGAQSKNIVIYHRGERRVRRVLRLFQSLLRFFGASAFSVCSAVKFENIYSNFTEKFDSSVRR</sequence>
<organism evidence="1">
    <name type="scientific">Candidatus Methanophagaceae archaeon ANME-1 ERB6</name>
    <dbReference type="NCBI Taxonomy" id="2759912"/>
    <lineage>
        <taxon>Archaea</taxon>
        <taxon>Methanobacteriati</taxon>
        <taxon>Methanobacteriota</taxon>
        <taxon>Stenosarchaea group</taxon>
        <taxon>Methanomicrobia</taxon>
        <taxon>Candidatus Methanophagales</taxon>
        <taxon>Candidatus Methanophagaceae</taxon>
    </lineage>
</organism>
<accession>A0A7G9YVW4</accession>
<dbReference type="AlphaFoldDB" id="A0A7G9YVW4"/>
<reference evidence="1" key="1">
    <citation type="submission" date="2020-06" db="EMBL/GenBank/DDBJ databases">
        <title>Unique genomic features of the anaerobic methanotrophic archaea.</title>
        <authorList>
            <person name="Chadwick G.L."/>
            <person name="Skennerton C.T."/>
            <person name="Laso-Perez R."/>
            <person name="Leu A.O."/>
            <person name="Speth D.R."/>
            <person name="Yu H."/>
            <person name="Morgan-Lang C."/>
            <person name="Hatzenpichler R."/>
            <person name="Goudeau D."/>
            <person name="Malmstrom R."/>
            <person name="Brazelton W.J."/>
            <person name="Woyke T."/>
            <person name="Hallam S.J."/>
            <person name="Tyson G.W."/>
            <person name="Wegener G."/>
            <person name="Boetius A."/>
            <person name="Orphan V."/>
        </authorList>
    </citation>
    <scope>NUCLEOTIDE SEQUENCE</scope>
</reference>
<protein>
    <submittedName>
        <fullName evidence="1">Uncharacterized protein</fullName>
    </submittedName>
</protein>
<name>A0A7G9YVW4_9EURY</name>